<evidence type="ECO:0000313" key="1">
    <source>
        <dbReference type="EMBL" id="KQK22802.1"/>
    </source>
</evidence>
<dbReference type="Gramene" id="KQK22802">
    <property type="protein sequence ID" value="KQK22802"/>
    <property type="gene ID" value="BRADI_1g69455v3"/>
</dbReference>
<dbReference type="InParanoid" id="A0A0Q3SCU8"/>
<organism evidence="1">
    <name type="scientific">Brachypodium distachyon</name>
    <name type="common">Purple false brome</name>
    <name type="synonym">Trachynia distachya</name>
    <dbReference type="NCBI Taxonomy" id="15368"/>
    <lineage>
        <taxon>Eukaryota</taxon>
        <taxon>Viridiplantae</taxon>
        <taxon>Streptophyta</taxon>
        <taxon>Embryophyta</taxon>
        <taxon>Tracheophyta</taxon>
        <taxon>Spermatophyta</taxon>
        <taxon>Magnoliopsida</taxon>
        <taxon>Liliopsida</taxon>
        <taxon>Poales</taxon>
        <taxon>Poaceae</taxon>
        <taxon>BOP clade</taxon>
        <taxon>Pooideae</taxon>
        <taxon>Stipodae</taxon>
        <taxon>Brachypodieae</taxon>
        <taxon>Brachypodium</taxon>
    </lineage>
</organism>
<accession>A0A0Q3SCU8</accession>
<reference evidence="2" key="3">
    <citation type="submission" date="2018-08" db="UniProtKB">
        <authorList>
            <consortium name="EnsemblPlants"/>
        </authorList>
    </citation>
    <scope>IDENTIFICATION</scope>
    <source>
        <strain evidence="2">cv. Bd21</strain>
    </source>
</reference>
<evidence type="ECO:0000313" key="2">
    <source>
        <dbReference type="EnsemblPlants" id="KQK22802"/>
    </source>
</evidence>
<dbReference type="AlphaFoldDB" id="A0A0Q3SCU8"/>
<evidence type="ECO:0000313" key="3">
    <source>
        <dbReference type="Proteomes" id="UP000008810"/>
    </source>
</evidence>
<gene>
    <name evidence="1" type="ORF">BRADI_1g69455v3</name>
</gene>
<reference evidence="1" key="2">
    <citation type="submission" date="2017-06" db="EMBL/GenBank/DDBJ databases">
        <title>WGS assembly of Brachypodium distachyon.</title>
        <authorList>
            <consortium name="The International Brachypodium Initiative"/>
            <person name="Lucas S."/>
            <person name="Harmon-Smith M."/>
            <person name="Lail K."/>
            <person name="Tice H."/>
            <person name="Grimwood J."/>
            <person name="Bruce D."/>
            <person name="Barry K."/>
            <person name="Shu S."/>
            <person name="Lindquist E."/>
            <person name="Wang M."/>
            <person name="Pitluck S."/>
            <person name="Vogel J.P."/>
            <person name="Garvin D.F."/>
            <person name="Mockler T.C."/>
            <person name="Schmutz J."/>
            <person name="Rokhsar D."/>
            <person name="Bevan M.W."/>
        </authorList>
    </citation>
    <scope>NUCLEOTIDE SEQUENCE</scope>
    <source>
        <strain evidence="1">Bd21</strain>
    </source>
</reference>
<reference evidence="1 2" key="1">
    <citation type="journal article" date="2010" name="Nature">
        <title>Genome sequencing and analysis of the model grass Brachypodium distachyon.</title>
        <authorList>
            <consortium name="International Brachypodium Initiative"/>
        </authorList>
    </citation>
    <scope>NUCLEOTIDE SEQUENCE [LARGE SCALE GENOMIC DNA]</scope>
    <source>
        <strain evidence="1 2">Bd21</strain>
    </source>
</reference>
<sequence>MRPCRNNKILVPLMPFYKSKSSGTRITNIQTRASTQILTKKILHSTNQVEGRCDQTYPSCGASQSV</sequence>
<protein>
    <submittedName>
        <fullName evidence="1 2">Uncharacterized protein</fullName>
    </submittedName>
</protein>
<dbReference type="EnsemblPlants" id="KQK22802">
    <property type="protein sequence ID" value="KQK22802"/>
    <property type="gene ID" value="BRADI_1g69455v3"/>
</dbReference>
<proteinExistence type="predicted"/>
<dbReference type="EMBL" id="CM000880">
    <property type="protein sequence ID" value="KQK22802.1"/>
    <property type="molecule type" value="Genomic_DNA"/>
</dbReference>
<name>A0A0Q3SCU8_BRADI</name>
<keyword evidence="3" id="KW-1185">Reference proteome</keyword>
<dbReference type="Proteomes" id="UP000008810">
    <property type="component" value="Chromosome 1"/>
</dbReference>